<dbReference type="PANTHER" id="PTHR35585">
    <property type="entry name" value="HHE DOMAIN PROTEIN (AFU_ORTHOLOGUE AFUA_4G00730)"/>
    <property type="match status" value="1"/>
</dbReference>
<dbReference type="Proteomes" id="UP001501461">
    <property type="component" value="Unassembled WGS sequence"/>
</dbReference>
<name>A0ABN2UW60_9MICC</name>
<evidence type="ECO:0000313" key="3">
    <source>
        <dbReference type="EMBL" id="GAA2042995.1"/>
    </source>
</evidence>
<keyword evidence="4" id="KW-1185">Reference proteome</keyword>
<evidence type="ECO:0000256" key="1">
    <source>
        <dbReference type="SAM" id="MobiDB-lite"/>
    </source>
</evidence>
<comment type="caution">
    <text evidence="3">The sequence shown here is derived from an EMBL/GenBank/DDBJ whole genome shotgun (WGS) entry which is preliminary data.</text>
</comment>
<protein>
    <submittedName>
        <fullName evidence="3">Hemerythrin domain-containing protein</fullName>
    </submittedName>
</protein>
<feature type="domain" description="Hemerythrin-like" evidence="2">
    <location>
        <begin position="13"/>
        <end position="130"/>
    </location>
</feature>
<gene>
    <name evidence="3" type="ORF">GCM10009720_24680</name>
</gene>
<sequence length="191" mass="21766">MPSDTSASTEHDVIDILTADHQAMLDLLDVIKQATNTQTRRETADAVIAEVMRHSVAEEMFVYPAMETHVPNGSEEVEHDKEEHAELVDVMKRLEDVNAEDQSFMELVHELESQLRHHISDEEDEQFPKLREHIPAEQRRAIGEKVEQAKRVAPTRPHPNIPQSELFHKTVGPGLGMVDRLRDKLTGRNSE</sequence>
<evidence type="ECO:0000259" key="2">
    <source>
        <dbReference type="Pfam" id="PF01814"/>
    </source>
</evidence>
<dbReference type="Pfam" id="PF01814">
    <property type="entry name" value="Hemerythrin"/>
    <property type="match status" value="1"/>
</dbReference>
<reference evidence="3 4" key="1">
    <citation type="journal article" date="2019" name="Int. J. Syst. Evol. Microbiol.">
        <title>The Global Catalogue of Microorganisms (GCM) 10K type strain sequencing project: providing services to taxonomists for standard genome sequencing and annotation.</title>
        <authorList>
            <consortium name="The Broad Institute Genomics Platform"/>
            <consortium name="The Broad Institute Genome Sequencing Center for Infectious Disease"/>
            <person name="Wu L."/>
            <person name="Ma J."/>
        </authorList>
    </citation>
    <scope>NUCLEOTIDE SEQUENCE [LARGE SCALE GENOMIC DNA]</scope>
    <source>
        <strain evidence="3 4">JCM 13595</strain>
    </source>
</reference>
<dbReference type="Gene3D" id="1.20.120.520">
    <property type="entry name" value="nmb1532 protein domain like"/>
    <property type="match status" value="1"/>
</dbReference>
<accession>A0ABN2UW60</accession>
<proteinExistence type="predicted"/>
<organism evidence="3 4">
    <name type="scientific">Yaniella flava</name>
    <dbReference type="NCBI Taxonomy" id="287930"/>
    <lineage>
        <taxon>Bacteria</taxon>
        <taxon>Bacillati</taxon>
        <taxon>Actinomycetota</taxon>
        <taxon>Actinomycetes</taxon>
        <taxon>Micrococcales</taxon>
        <taxon>Micrococcaceae</taxon>
        <taxon>Yaniella</taxon>
    </lineage>
</organism>
<feature type="region of interest" description="Disordered" evidence="1">
    <location>
        <begin position="147"/>
        <end position="176"/>
    </location>
</feature>
<dbReference type="InterPro" id="IPR012312">
    <property type="entry name" value="Hemerythrin-like"/>
</dbReference>
<dbReference type="RefSeq" id="WP_343959140.1">
    <property type="nucleotide sequence ID" value="NZ_BAAAMN010000049.1"/>
</dbReference>
<dbReference type="PANTHER" id="PTHR35585:SF1">
    <property type="entry name" value="HHE DOMAIN PROTEIN (AFU_ORTHOLOGUE AFUA_4G00730)"/>
    <property type="match status" value="1"/>
</dbReference>
<evidence type="ECO:0000313" key="4">
    <source>
        <dbReference type="Proteomes" id="UP001501461"/>
    </source>
</evidence>
<dbReference type="EMBL" id="BAAAMN010000049">
    <property type="protein sequence ID" value="GAA2042995.1"/>
    <property type="molecule type" value="Genomic_DNA"/>
</dbReference>